<dbReference type="AlphaFoldDB" id="S2S2V1"/>
<gene>
    <name evidence="1" type="ORF">Lpp126_04146</name>
</gene>
<evidence type="ECO:0000313" key="1">
    <source>
        <dbReference type="EMBL" id="EPC84005.1"/>
    </source>
</evidence>
<dbReference type="Proteomes" id="UP000014243">
    <property type="component" value="Unassembled WGS sequence"/>
</dbReference>
<comment type="caution">
    <text evidence="1">The sequence shown here is derived from an EMBL/GenBank/DDBJ whole genome shotgun (WGS) entry which is preliminary data.</text>
</comment>
<keyword evidence="1" id="KW-0808">Transferase</keyword>
<dbReference type="EMBL" id="ANKC01000273">
    <property type="protein sequence ID" value="EPC84005.1"/>
    <property type="molecule type" value="Genomic_DNA"/>
</dbReference>
<dbReference type="GO" id="GO:0008483">
    <property type="term" value="F:transaminase activity"/>
    <property type="evidence" value="ECO:0007669"/>
    <property type="project" value="UniProtKB-KW"/>
</dbReference>
<accession>S2S2V1</accession>
<evidence type="ECO:0000313" key="2">
    <source>
        <dbReference type="Proteomes" id="UP000014243"/>
    </source>
</evidence>
<name>S2S2V1_LACPA</name>
<protein>
    <submittedName>
        <fullName evidence="1">Aspartate/tyrosine/aromatic aminotransferase</fullName>
    </submittedName>
</protein>
<reference evidence="1 2" key="1">
    <citation type="journal article" date="2013" name="PLoS ONE">
        <title>Lactobacillus paracasei comparative genomics: towards species pan-genome definition and exploitation of diversity.</title>
        <authorList>
            <person name="Smokvina T."/>
            <person name="Wels M."/>
            <person name="Polka J."/>
            <person name="Chervaux C."/>
            <person name="Brisse S."/>
            <person name="Boekhorst J."/>
            <person name="van Hylckama Vlieg J.E."/>
            <person name="Siezen R.J."/>
        </authorList>
    </citation>
    <scope>NUCLEOTIDE SEQUENCE [LARGE SCALE GENOMIC DNA]</scope>
    <source>
        <strain evidence="1 2">Lpp126</strain>
    </source>
</reference>
<organism evidence="1 2">
    <name type="scientific">Lacticaseibacillus paracasei subsp. paracasei Lpp126</name>
    <dbReference type="NCBI Taxonomy" id="1256206"/>
    <lineage>
        <taxon>Bacteria</taxon>
        <taxon>Bacillati</taxon>
        <taxon>Bacillota</taxon>
        <taxon>Bacilli</taxon>
        <taxon>Lactobacillales</taxon>
        <taxon>Lactobacillaceae</taxon>
        <taxon>Lacticaseibacillus</taxon>
    </lineage>
</organism>
<sequence>MRISYAASMADLKLAAERIAKYMATH</sequence>
<keyword evidence="1" id="KW-0032">Aminotransferase</keyword>
<proteinExistence type="predicted"/>